<reference evidence="2 3" key="2">
    <citation type="journal article" date="2016" name="Genome Announc.">
        <title>Complete Genome Sequences of Two Interactive Moderate Thermophiles, Paenibacillus napthalenovorans 32O-Y and Paenibacillus sp. 32O-W.</title>
        <authorList>
            <person name="Butler R.R.III."/>
            <person name="Wang J."/>
            <person name="Stark B.C."/>
            <person name="Pombert J.F."/>
        </authorList>
    </citation>
    <scope>NUCLEOTIDE SEQUENCE [LARGE SCALE GENOMIC DNA]</scope>
    <source>
        <strain evidence="2 3">32O-Y</strain>
    </source>
</reference>
<dbReference type="KEGG" id="pnp:IJ22_41280"/>
<dbReference type="Gene3D" id="3.30.457.10">
    <property type="entry name" value="Copper amine oxidase-like, N-terminal domain"/>
    <property type="match status" value="1"/>
</dbReference>
<dbReference type="OrthoDB" id="2665331at2"/>
<evidence type="ECO:0000259" key="1">
    <source>
        <dbReference type="Pfam" id="PF07833"/>
    </source>
</evidence>
<dbReference type="Pfam" id="PF07833">
    <property type="entry name" value="Cu_amine_oxidN1"/>
    <property type="match status" value="1"/>
</dbReference>
<accession>A0A0U2UDZ1</accession>
<dbReference type="PATRIC" id="fig|162209.4.peg.4370"/>
<dbReference type="InterPro" id="IPR036582">
    <property type="entry name" value="Mao_N_sf"/>
</dbReference>
<dbReference type="EMBL" id="CP013652">
    <property type="protein sequence ID" value="ALS24425.1"/>
    <property type="molecule type" value="Genomic_DNA"/>
</dbReference>
<dbReference type="AlphaFoldDB" id="A0A0U2UDZ1"/>
<dbReference type="STRING" id="162209.IJ22_41280"/>
<sequence precursor="true">MKRQRLLAILGLTAALVAGSLGTSGAAAQASDYEQRYEADKAEAEKYYDVVYKVANADKDALVAQVTADMESLAELLNNDYQELKKKYPPGPANGLIHNQYQRSIDPGNTLGSFGRYYESYKRIRDRYSNDVKSGAYPKSLIDDYKDELKPDSRTGGAMKRYAANKADDDVREKELESIRQTRENTYKQILEERNRAVQEILEDRQKLITDVMNYRQRIFDEAPIAVKPLTVSFAEIKVMIDGELQTFEQPPVNDSGNVLVPMRAIFEALGATVLWNQEQRAVQAKKGGTTIDLKLGSKDALINGSPKTLDAPAKLVGSSTMVPIRFISEALGAKVEWDQLTQTVLIETK</sequence>
<dbReference type="RefSeq" id="WP_062410098.1">
    <property type="nucleotide sequence ID" value="NZ_CP013652.1"/>
</dbReference>
<feature type="domain" description="Copper amine oxidase-like N-terminal" evidence="1">
    <location>
        <begin position="241"/>
        <end position="347"/>
    </location>
</feature>
<protein>
    <submittedName>
        <fullName evidence="2">Copper amine oxidase</fullName>
    </submittedName>
</protein>
<evidence type="ECO:0000313" key="2">
    <source>
        <dbReference type="EMBL" id="ALS24425.1"/>
    </source>
</evidence>
<evidence type="ECO:0000313" key="3">
    <source>
        <dbReference type="Proteomes" id="UP000061660"/>
    </source>
</evidence>
<reference evidence="3" key="1">
    <citation type="submission" date="2015-12" db="EMBL/GenBank/DDBJ databases">
        <title>Complete genome sequences of two moderately thermophilic Paenibacillus species.</title>
        <authorList>
            <person name="Butler R.III."/>
            <person name="Wang J."/>
            <person name="Stark B.C."/>
            <person name="Pombert J.-F."/>
        </authorList>
    </citation>
    <scope>NUCLEOTIDE SEQUENCE [LARGE SCALE GENOMIC DNA]</scope>
    <source>
        <strain evidence="3">32O-Y</strain>
    </source>
</reference>
<organism evidence="2 3">
    <name type="scientific">Paenibacillus naphthalenovorans</name>
    <dbReference type="NCBI Taxonomy" id="162209"/>
    <lineage>
        <taxon>Bacteria</taxon>
        <taxon>Bacillati</taxon>
        <taxon>Bacillota</taxon>
        <taxon>Bacilli</taxon>
        <taxon>Bacillales</taxon>
        <taxon>Paenibacillaceae</taxon>
        <taxon>Paenibacillus</taxon>
    </lineage>
</organism>
<proteinExistence type="predicted"/>
<gene>
    <name evidence="2" type="ORF">IJ22_41280</name>
</gene>
<keyword evidence="3" id="KW-1185">Reference proteome</keyword>
<dbReference type="SUPFAM" id="SSF55383">
    <property type="entry name" value="Copper amine oxidase, domain N"/>
    <property type="match status" value="1"/>
</dbReference>
<dbReference type="Proteomes" id="UP000061660">
    <property type="component" value="Chromosome"/>
</dbReference>
<name>A0A0U2UDZ1_9BACL</name>
<dbReference type="InterPro" id="IPR012854">
    <property type="entry name" value="Cu_amine_oxidase-like_N"/>
</dbReference>